<name>D5UJZ3_CELFN</name>
<feature type="domain" description="CAAX prenyl protease 2/Lysostaphin resistance protein A-like" evidence="2">
    <location>
        <begin position="164"/>
        <end position="252"/>
    </location>
</feature>
<reference evidence="3 4" key="1">
    <citation type="journal article" date="2010" name="Stand. Genomic Sci.">
        <title>Complete genome sequence of Cellulomonas flavigena type strain (134).</title>
        <authorList>
            <person name="Abt B."/>
            <person name="Foster B."/>
            <person name="Lapidus A."/>
            <person name="Clum A."/>
            <person name="Sun H."/>
            <person name="Pukall R."/>
            <person name="Lucas S."/>
            <person name="Glavina Del Rio T."/>
            <person name="Nolan M."/>
            <person name="Tice H."/>
            <person name="Cheng J.F."/>
            <person name="Pitluck S."/>
            <person name="Liolios K."/>
            <person name="Ivanova N."/>
            <person name="Mavromatis K."/>
            <person name="Ovchinnikova G."/>
            <person name="Pati A."/>
            <person name="Goodwin L."/>
            <person name="Chen A."/>
            <person name="Palaniappan K."/>
            <person name="Land M."/>
            <person name="Hauser L."/>
            <person name="Chang Y.J."/>
            <person name="Jeffries C.D."/>
            <person name="Rohde M."/>
            <person name="Goker M."/>
            <person name="Woyke T."/>
            <person name="Bristow J."/>
            <person name="Eisen J.A."/>
            <person name="Markowitz V."/>
            <person name="Hugenholtz P."/>
            <person name="Kyrpides N.C."/>
            <person name="Klenk H.P."/>
        </authorList>
    </citation>
    <scope>NUCLEOTIDE SEQUENCE [LARGE SCALE GENOMIC DNA]</scope>
    <source>
        <strain evidence="4">ATCC 482 / DSM 20109 / BCRC 11376 / JCM 18109 / NBRC 3775 / NCIMB 8073 / NRS 134</strain>
    </source>
</reference>
<feature type="transmembrane region" description="Helical" evidence="1">
    <location>
        <begin position="121"/>
        <end position="141"/>
    </location>
</feature>
<gene>
    <name evidence="3" type="ordered locus">Cfla_0825</name>
</gene>
<feature type="transmembrane region" description="Helical" evidence="1">
    <location>
        <begin position="33"/>
        <end position="61"/>
    </location>
</feature>
<dbReference type="GO" id="GO:0080120">
    <property type="term" value="P:CAAX-box protein maturation"/>
    <property type="evidence" value="ECO:0007669"/>
    <property type="project" value="UniProtKB-ARBA"/>
</dbReference>
<evidence type="ECO:0000259" key="2">
    <source>
        <dbReference type="Pfam" id="PF02517"/>
    </source>
</evidence>
<keyword evidence="4" id="KW-1185">Reference proteome</keyword>
<dbReference type="KEGG" id="cfl:Cfla_0825"/>
<feature type="transmembrane region" description="Helical" evidence="1">
    <location>
        <begin position="81"/>
        <end position="100"/>
    </location>
</feature>
<dbReference type="OrthoDB" id="2680086at2"/>
<feature type="transmembrane region" description="Helical" evidence="1">
    <location>
        <begin position="161"/>
        <end position="178"/>
    </location>
</feature>
<keyword evidence="1" id="KW-1133">Transmembrane helix</keyword>
<dbReference type="Pfam" id="PF02517">
    <property type="entry name" value="Rce1-like"/>
    <property type="match status" value="1"/>
</dbReference>
<keyword evidence="1" id="KW-0812">Transmembrane</keyword>
<proteinExistence type="predicted"/>
<dbReference type="InterPro" id="IPR003675">
    <property type="entry name" value="Rce1/LyrA-like_dom"/>
</dbReference>
<dbReference type="GO" id="GO:0004175">
    <property type="term" value="F:endopeptidase activity"/>
    <property type="evidence" value="ECO:0007669"/>
    <property type="project" value="UniProtKB-ARBA"/>
</dbReference>
<keyword evidence="1" id="KW-0472">Membrane</keyword>
<dbReference type="HOGENOM" id="CLU_052492_0_1_11"/>
<dbReference type="EMBL" id="CP001964">
    <property type="protein sequence ID" value="ADG73735.1"/>
    <property type="molecule type" value="Genomic_DNA"/>
</dbReference>
<dbReference type="Proteomes" id="UP000000849">
    <property type="component" value="Chromosome"/>
</dbReference>
<dbReference type="STRING" id="446466.Cfla_0825"/>
<organism evidence="3 4">
    <name type="scientific">Cellulomonas flavigena (strain ATCC 482 / DSM 20109 / BCRC 11376 / JCM 18109 / NBRC 3775 / NCIMB 8073 / NRS 134)</name>
    <dbReference type="NCBI Taxonomy" id="446466"/>
    <lineage>
        <taxon>Bacteria</taxon>
        <taxon>Bacillati</taxon>
        <taxon>Actinomycetota</taxon>
        <taxon>Actinomycetes</taxon>
        <taxon>Micrococcales</taxon>
        <taxon>Cellulomonadaceae</taxon>
        <taxon>Cellulomonas</taxon>
    </lineage>
</organism>
<dbReference type="eggNOG" id="COG1266">
    <property type="taxonomic scope" value="Bacteria"/>
</dbReference>
<feature type="transmembrane region" description="Helical" evidence="1">
    <location>
        <begin position="274"/>
        <end position="293"/>
    </location>
</feature>
<dbReference type="AlphaFoldDB" id="D5UJZ3"/>
<accession>D5UJZ3</accession>
<feature type="transmembrane region" description="Helical" evidence="1">
    <location>
        <begin position="199"/>
        <end position="229"/>
    </location>
</feature>
<evidence type="ECO:0000313" key="3">
    <source>
        <dbReference type="EMBL" id="ADG73735.1"/>
    </source>
</evidence>
<sequence>MSSTYVVVDPTQVAGTYAYHRLARTRPGWWRPLLVGLVAGGLYLAALAAAAAVAGVVALVAGPGALETLAGLDLLDMRDPTSFALAMLTIVLMLPAVVVATRLLGARPVGLLASVAGRVRWGWAGRCLGLAAAVALVVQGLDLVVAEAAGTPWEPRVDERTVPLLVLVVLLVPAQCVAEEVLFRGYLVQAVGTWLRHPAFAVVLPVPLFVVGHAYVGLAMVDIAVWALAMGWLVWRTGGLEAASAAHVVNNTLVFTLGSVDLADLELVDIAPDALAISTLSTLVYVGLVELQVRRTRPARVRVVHAPAPVPVTWAAGGPAPAWRDVRDAAPHDAWGTPSPPS</sequence>
<evidence type="ECO:0000313" key="4">
    <source>
        <dbReference type="Proteomes" id="UP000000849"/>
    </source>
</evidence>
<dbReference type="RefSeq" id="WP_013116069.1">
    <property type="nucleotide sequence ID" value="NC_014151.1"/>
</dbReference>
<evidence type="ECO:0000256" key="1">
    <source>
        <dbReference type="SAM" id="Phobius"/>
    </source>
</evidence>
<protein>
    <submittedName>
        <fullName evidence="3">Abortive infection protein</fullName>
    </submittedName>
</protein>